<keyword evidence="3 6" id="KW-0812">Transmembrane</keyword>
<dbReference type="PANTHER" id="PTHR30250">
    <property type="entry name" value="PST FAMILY PREDICTED COLANIC ACID TRANSPORTER"/>
    <property type="match status" value="1"/>
</dbReference>
<dbReference type="OrthoDB" id="103403at2"/>
<keyword evidence="5 6" id="KW-0472">Membrane</keyword>
<feature type="transmembrane region" description="Helical" evidence="6">
    <location>
        <begin position="55"/>
        <end position="77"/>
    </location>
</feature>
<feature type="transmembrane region" description="Helical" evidence="6">
    <location>
        <begin position="184"/>
        <end position="202"/>
    </location>
</feature>
<dbReference type="Proteomes" id="UP000053902">
    <property type="component" value="Unassembled WGS sequence"/>
</dbReference>
<dbReference type="GO" id="GO:0005886">
    <property type="term" value="C:plasma membrane"/>
    <property type="evidence" value="ECO:0007669"/>
    <property type="project" value="UniProtKB-SubCell"/>
</dbReference>
<dbReference type="eggNOG" id="COG2244">
    <property type="taxonomic scope" value="Bacteria"/>
</dbReference>
<proteinExistence type="predicted"/>
<evidence type="ECO:0000256" key="4">
    <source>
        <dbReference type="ARBA" id="ARBA00022989"/>
    </source>
</evidence>
<dbReference type="RefSeq" id="WP_037023375.1">
    <property type="nucleotide sequence ID" value="NZ_CCSF01000001.1"/>
</dbReference>
<dbReference type="InterPro" id="IPR002797">
    <property type="entry name" value="Polysacc_synth"/>
</dbReference>
<evidence type="ECO:0000313" key="7">
    <source>
        <dbReference type="EMBL" id="CDZ94223.1"/>
    </source>
</evidence>
<protein>
    <submittedName>
        <fullName evidence="7">Polysaccharide biosynthesis protein</fullName>
    </submittedName>
</protein>
<feature type="transmembrane region" description="Helical" evidence="6">
    <location>
        <begin position="27"/>
        <end position="49"/>
    </location>
</feature>
<evidence type="ECO:0000256" key="3">
    <source>
        <dbReference type="ARBA" id="ARBA00022692"/>
    </source>
</evidence>
<keyword evidence="4 6" id="KW-1133">Transmembrane helix</keyword>
<feature type="transmembrane region" description="Helical" evidence="6">
    <location>
        <begin position="128"/>
        <end position="147"/>
    </location>
</feature>
<feature type="transmembrane region" description="Helical" evidence="6">
    <location>
        <begin position="306"/>
        <end position="326"/>
    </location>
</feature>
<evidence type="ECO:0000313" key="8">
    <source>
        <dbReference type="Proteomes" id="UP000053902"/>
    </source>
</evidence>
<name>A0A078LP07_9PSED</name>
<evidence type="ECO:0000256" key="1">
    <source>
        <dbReference type="ARBA" id="ARBA00004651"/>
    </source>
</evidence>
<feature type="transmembrane region" description="Helical" evidence="6">
    <location>
        <begin position="159"/>
        <end position="178"/>
    </location>
</feature>
<dbReference type="InterPro" id="IPR050833">
    <property type="entry name" value="Poly_Biosynth_Transport"/>
</dbReference>
<feature type="transmembrane region" description="Helical" evidence="6">
    <location>
        <begin position="258"/>
        <end position="280"/>
    </location>
</feature>
<dbReference type="Pfam" id="PF01943">
    <property type="entry name" value="Polysacc_synt"/>
    <property type="match status" value="1"/>
</dbReference>
<dbReference type="AlphaFoldDB" id="A0A078LP07"/>
<dbReference type="STRING" id="1499686.BN1079_01536"/>
<dbReference type="HOGENOM" id="CLU_022017_5_4_6"/>
<evidence type="ECO:0000256" key="2">
    <source>
        <dbReference type="ARBA" id="ARBA00022475"/>
    </source>
</evidence>
<dbReference type="PANTHER" id="PTHR30250:SF11">
    <property type="entry name" value="O-ANTIGEN TRANSPORTER-RELATED"/>
    <property type="match status" value="1"/>
</dbReference>
<evidence type="ECO:0000256" key="5">
    <source>
        <dbReference type="ARBA" id="ARBA00023136"/>
    </source>
</evidence>
<keyword evidence="2" id="KW-1003">Cell membrane</keyword>
<sequence>MTLKSAFATGVPQAGLKTDLLKYVRLILTKGSGAGAALGLNILLARLLVPDLSGLLFFCIALATFASLVSRMGLDVACLKNISALPEEQQRSYLDRALILTLLANIPTIIIGALVVQFSPSTQADLTAATALFAIAALSLSLTNIASETLKARHRTGEGLFWQTVFQPALTLALIVLLGSELQIVVACFAASHVLAMLGSTCRARMRLQPATGRARVAWRDMLMLGTPLMLIAVMNSVIELSDTLLLGMLRSAGEVSIYYVCAKVAALSTTLLFIINGTVAPEISRRWAHQDHAGAFAVVRKYSRFMLGLAALILLGIGLLHDYILAVFGEQYREQGAFALLVLASGYFFVLAAGPLGIFMTMTGHHRQYLHNNIATCALNVLLNLLLIPRYGVNGACFATAVALAMKNILLYVQFKKIERSSLS</sequence>
<evidence type="ECO:0000256" key="6">
    <source>
        <dbReference type="SAM" id="Phobius"/>
    </source>
</evidence>
<comment type="subcellular location">
    <subcellularLocation>
        <location evidence="1">Cell membrane</location>
        <topology evidence="1">Multi-pass membrane protein</topology>
    </subcellularLocation>
</comment>
<reference evidence="7 8" key="1">
    <citation type="submission" date="2014-07" db="EMBL/GenBank/DDBJ databases">
        <authorList>
            <person name="Urmite Genomes Urmite Genomes"/>
        </authorList>
    </citation>
    <scope>NUCLEOTIDE SEQUENCE [LARGE SCALE GENOMIC DNA]</scope>
    <source>
        <strain evidence="7 8">20_BN</strain>
    </source>
</reference>
<organism evidence="7 8">
    <name type="scientific">Pseudomonas saudiphocaensis</name>
    <dbReference type="NCBI Taxonomy" id="1499686"/>
    <lineage>
        <taxon>Bacteria</taxon>
        <taxon>Pseudomonadati</taxon>
        <taxon>Pseudomonadota</taxon>
        <taxon>Gammaproteobacteria</taxon>
        <taxon>Pseudomonadales</taxon>
        <taxon>Pseudomonadaceae</taxon>
        <taxon>Pseudomonas</taxon>
    </lineage>
</organism>
<feature type="transmembrane region" description="Helical" evidence="6">
    <location>
        <begin position="338"/>
        <end position="359"/>
    </location>
</feature>
<feature type="transmembrane region" description="Helical" evidence="6">
    <location>
        <begin position="97"/>
        <end position="116"/>
    </location>
</feature>
<gene>
    <name evidence="7" type="ORF">BN1079_01536</name>
</gene>
<feature type="transmembrane region" description="Helical" evidence="6">
    <location>
        <begin position="222"/>
        <end position="238"/>
    </location>
</feature>
<keyword evidence="8" id="KW-1185">Reference proteome</keyword>
<accession>A0A078LP07</accession>
<dbReference type="EMBL" id="CCSF01000001">
    <property type="protein sequence ID" value="CDZ94223.1"/>
    <property type="molecule type" value="Genomic_DNA"/>
</dbReference>